<dbReference type="EMBL" id="JELY01000805">
    <property type="protein sequence ID" value="KYF58032.1"/>
    <property type="molecule type" value="Genomic_DNA"/>
</dbReference>
<evidence type="ECO:0000259" key="2">
    <source>
        <dbReference type="Pfam" id="PF03446"/>
    </source>
</evidence>
<dbReference type="Pfam" id="PF21761">
    <property type="entry name" value="RedAm-like_C"/>
    <property type="match status" value="1"/>
</dbReference>
<dbReference type="InterPro" id="IPR006115">
    <property type="entry name" value="6PGDH_NADP-bd"/>
</dbReference>
<reference evidence="4 5" key="1">
    <citation type="submission" date="2014-02" db="EMBL/GenBank/DDBJ databases">
        <title>The small core and large imbalanced accessory genome model reveals a collaborative survival strategy of Sorangium cellulosum strains in nature.</title>
        <authorList>
            <person name="Han K."/>
            <person name="Peng R."/>
            <person name="Blom J."/>
            <person name="Li Y.-Z."/>
        </authorList>
    </citation>
    <scope>NUCLEOTIDE SEQUENCE [LARGE SCALE GENOMIC DNA]</scope>
    <source>
        <strain evidence="4 5">So0157-25</strain>
    </source>
</reference>
<dbReference type="GO" id="GO:0050661">
    <property type="term" value="F:NADP binding"/>
    <property type="evidence" value="ECO:0007669"/>
    <property type="project" value="InterPro"/>
</dbReference>
<evidence type="ECO:0000313" key="5">
    <source>
        <dbReference type="Proteomes" id="UP000075420"/>
    </source>
</evidence>
<comment type="caution">
    <text evidence="4">The sequence shown here is derived from an EMBL/GenBank/DDBJ whole genome shotgun (WGS) entry which is preliminary data.</text>
</comment>
<evidence type="ECO:0000313" key="4">
    <source>
        <dbReference type="EMBL" id="KYF58032.1"/>
    </source>
</evidence>
<gene>
    <name evidence="4" type="ORF">BE08_43880</name>
</gene>
<name>A0A150PQU1_SORCE</name>
<dbReference type="GO" id="GO:0016491">
    <property type="term" value="F:oxidoreductase activity"/>
    <property type="evidence" value="ECO:0007669"/>
    <property type="project" value="UniProtKB-KW"/>
</dbReference>
<dbReference type="InterPro" id="IPR013328">
    <property type="entry name" value="6PGD_dom2"/>
</dbReference>
<dbReference type="SUPFAM" id="SSF51735">
    <property type="entry name" value="NAD(P)-binding Rossmann-fold domains"/>
    <property type="match status" value="1"/>
</dbReference>
<dbReference type="Gene3D" id="3.40.50.720">
    <property type="entry name" value="NAD(P)-binding Rossmann-like Domain"/>
    <property type="match status" value="1"/>
</dbReference>
<proteinExistence type="predicted"/>
<evidence type="ECO:0000256" key="1">
    <source>
        <dbReference type="ARBA" id="ARBA00023002"/>
    </source>
</evidence>
<feature type="domain" description="NADPH-dependent reductive aminase-like C-terminal" evidence="3">
    <location>
        <begin position="163"/>
        <end position="288"/>
    </location>
</feature>
<dbReference type="AlphaFoldDB" id="A0A150PQU1"/>
<dbReference type="Pfam" id="PF03446">
    <property type="entry name" value="NAD_binding_2"/>
    <property type="match status" value="1"/>
</dbReference>
<dbReference type="PANTHER" id="PTHR43580:SF2">
    <property type="entry name" value="CYTOKINE-LIKE NUCLEAR FACTOR N-PAC"/>
    <property type="match status" value="1"/>
</dbReference>
<dbReference type="Proteomes" id="UP000075420">
    <property type="component" value="Unassembled WGS sequence"/>
</dbReference>
<dbReference type="InterPro" id="IPR036291">
    <property type="entry name" value="NAD(P)-bd_dom_sf"/>
</dbReference>
<keyword evidence="1" id="KW-0560">Oxidoreductase</keyword>
<dbReference type="InterPro" id="IPR048666">
    <property type="entry name" value="RedAm-like_C"/>
</dbReference>
<dbReference type="InterPro" id="IPR051265">
    <property type="entry name" value="HIBADH-related_NP60_sf"/>
</dbReference>
<dbReference type="PANTHER" id="PTHR43580">
    <property type="entry name" value="OXIDOREDUCTASE GLYR1-RELATED"/>
    <property type="match status" value="1"/>
</dbReference>
<organism evidence="4 5">
    <name type="scientific">Sorangium cellulosum</name>
    <name type="common">Polyangium cellulosum</name>
    <dbReference type="NCBI Taxonomy" id="56"/>
    <lineage>
        <taxon>Bacteria</taxon>
        <taxon>Pseudomonadati</taxon>
        <taxon>Myxococcota</taxon>
        <taxon>Polyangia</taxon>
        <taxon>Polyangiales</taxon>
        <taxon>Polyangiaceae</taxon>
        <taxon>Sorangium</taxon>
    </lineage>
</organism>
<dbReference type="PIRSF" id="PIRSF000103">
    <property type="entry name" value="HIBADH"/>
    <property type="match status" value="1"/>
</dbReference>
<evidence type="ECO:0000259" key="3">
    <source>
        <dbReference type="Pfam" id="PF21761"/>
    </source>
</evidence>
<protein>
    <submittedName>
        <fullName evidence="4">3-hydroxyisobutyrate dehydrogenase</fullName>
    </submittedName>
</protein>
<dbReference type="Gene3D" id="1.10.1040.10">
    <property type="entry name" value="N-(1-d-carboxylethyl)-l-norvaline Dehydrogenase, domain 2"/>
    <property type="match status" value="1"/>
</dbReference>
<accession>A0A150PQU1</accession>
<feature type="domain" description="6-phosphogluconate dehydrogenase NADP-binding" evidence="2">
    <location>
        <begin position="4"/>
        <end position="158"/>
    </location>
</feature>
<sequence length="290" mass="29652">MSDVSIIGLGPMGAALARALLQRGARVAVWNRTPAKAEPLVAEGATPAASVAEAAQASPVVVVCVAGYPETFRLLEPGEVAAALAGKVLVQLSTGTPEDARGGQAWAKERGADYLDGAILAVPSQIGRPESTILVSGSETAYRESKALLEKMAGTAPYLGQNVGAASALDLAFLSHLFLGLLGFYHGARLCEDEGLRVADLGAMLADVAPAIGGMIKHDAEAIQAGTYHGSESSLDTCARALEMLVRQAREARIDAAIPAFAAGLFRKGVAAGLGDESPAALVKVLRKGG</sequence>
<dbReference type="InterPro" id="IPR015815">
    <property type="entry name" value="HIBADH-related"/>
</dbReference>